<dbReference type="SMART" id="SM00173">
    <property type="entry name" value="RAS"/>
    <property type="match status" value="1"/>
</dbReference>
<evidence type="ECO:0000256" key="9">
    <source>
        <dbReference type="ARBA" id="ARBA00022741"/>
    </source>
</evidence>
<comment type="subcellular location">
    <subcellularLocation>
        <location evidence="2">Cell membrane</location>
        <topology evidence="2">Lipid-anchor</topology>
    </subcellularLocation>
    <subcellularLocation>
        <location evidence="3">Cytoplasmic vesicle</location>
        <location evidence="3">Phagosome membrane</location>
        <topology evidence="3">Lipid-anchor</topology>
        <orientation evidence="3">Cytoplasmic side</orientation>
    </subcellularLocation>
</comment>
<evidence type="ECO:0000256" key="13">
    <source>
        <dbReference type="ARBA" id="ARBA00023136"/>
    </source>
</evidence>
<evidence type="ECO:0000313" key="20">
    <source>
        <dbReference type="EMBL" id="KAK8407143.1"/>
    </source>
</evidence>
<dbReference type="PANTHER" id="PTHR47981:SF1">
    <property type="entry name" value="RE17845P"/>
    <property type="match status" value="1"/>
</dbReference>
<protein>
    <recommendedName>
        <fullName evidence="5">small monomeric GTPase</fullName>
        <ecNumber evidence="5">3.6.5.2</ecNumber>
    </recommendedName>
</protein>
<sequence>MNLIAQEFESHECQDGQVFCKAMEACVQPCFTSYAETCSPNSPVSPVCPSGHVCCQKDASKTCTTPEDCQRSAGLHLPSPTCPDGYVFCLSVGGCVVGSCPDVSASGRCDGKRVFCPSLKRCVTERECFGANVIEEAAFTCPPGKPLCLATGKCEEPWACSESLGARGGEICPPHKPVFCLASRTCEVAGGCSSRPPETMARICPREKPLLSCPHGTTFSIPSGTCVPDSENSQTLGGEKQACPSGSVFSLSSSKCVPDPARERKKISCPAGTVYHLTEGTCVPDPVMYEDTPSWSCPMSNESRKDSFAYSTCITSDHCSSGLSCCPDPETWHFQCMNTVGEPDPSALNRTCQQLDKPKHDTALRCTNPNECPQASVCCGGKCRSHDGVATCPIGTLFCPASNACVRLGSQCGKVCPPKHVLCSLSSDCVIWSSCKSDNYMSGAPWMMPDIKWVSALSNNSNTWKEVLLSETFKRAASGFRDRSVVIFIITNFTSAYGNWYFRRHHSTPWIPLELTSEITPAHYLQYRPLPNLYEFGLDYINMTEAGTGIDRTVVQLIAPESPSIQMKKVVSTITTEEDVSKEFSLWSIINVMCNDTHYWRVWMQAADFPKQAAKASLLQFSSKNVILWVTLLQSPGLQNNIGEDGVMGRGLKLEWVKNSAFPDEVLADLYISLSEGKEWFRMNPHKALKLPIVSCEKVQDIMVKVQPTLNAYGTSTLRPSVYPSTSSRLVNDSTDMSDDGDINDIVLEVTSVNDLPVARTYPEYSKIPALRVGEQNNGVSVETYADAFFQDPENSALGIIILQALSGPDGDKWQYSVDDGKTFIDIMDLQENPFDIPFSVQEARQGPVHWRKEIERVSCNFRGLINNIDNLSSLSNDKCLTAARKRMSRKLGAATSNSFNTRMKKQTMDTAGIAEFGYSGTGNLSLTGPETKRKVLYLPSNAVLRYNTSRSPWTKEEGFRDTRLVFVIMDGNATDQSLHQVQWMNISLKEDLGKNGLGRDPVVTAMMWQDCTNQTLEMHPPRTVDACGQCGGNNSTCTDCAGILNGNAKMVCGECVGGTTNKVREKDCAGQCEMKNHLVNIDGEEKCLANRTFCDGSLTSGAYYDRCGICVEGTTGQEANEAMDDCGVCYGENACFGCDNVPHSGKVMDRCGLCLKPDSPLFNNCLTLTATTEVLDAAVNDVADVSIQSQSSASHGEHDSMKRQLQSLLTIKAQVTGLTGKRYKVECWLEAESEQISNATRVQYAKGQLKATFKILLSGIQSFKCTFTPVKKKITSGMTLESETKVEVMDSRSTMMETDATLLETNTDKQVNVTLKYAPSVDFARCFLLYQDPAERGREKSIVVELATEVIADDQVACTITRFSRPGEAQLGVALTPTAIKAMYLVPLNIGTKSITIISPAPEVMSAVLNRYGDVLVIKFDQKIEFDTDCSNIILWPWTTNNNRQAPTCQILRSKVKVRLGPDISVEGNTTLNFTIPGTIRSANGDPSTAPSASGSFMVIQPKQQKEVTFHLSGDTRACNTSEVTVIISRIRGARIKDLEPEWNITWEPSPRSQAETVLVWQSLNNLKDAMKEESVGSRFLLRLPGNEFLDGVEYMINVHLKLTNGELTSAKSLTVTTLPSDQALRVTVSGPTMVLADQPNSYQATVTSCSDTIIKKDTKYKYIWSVLGSRALNVFQGKRITLPAGTLVANQNQILMVSVKALGQEATGTASLNLSVIPQGITVVTSASYLRICASTAIIVDASNSKDRDNRPGSLSFRWKCSSNVSSPCIVIGKPLSGLESVLSEEEMRKPTLKIPAGYLPPGRYTLTVVVNKGRSSAQKDVEVEILRSNCEITIETNPTAVLVNPLEEVIIPAYVTGPPKLNVQWQSIKEPGFHNIEMMSFVDTGQPTFYEDASERRQHFLQFPKPEQQEFTGIGILDNFTFTMKHSVDSIKDQPSSVYFGYRLQDSQDIWFIPVTNEDPVAVYQLPARSNQEKVTPIVKVCDPFGICQNEEGDTITLTLPSQLPPGLLGNLVNSFDNDLRCDECLKSALEKITDDLATIIAMNYSTTAAAALTEAIEMSIISELPNLITRTQNNPALSLDLLEGLLGFVQEFGASPELQQLWGTLAWESFSKKFGLPSPDIKYSSAEISDEENEEFIYYPKTDDDLKDARNGYKSHTSQISSADANNQPMKQRVKRQVAATGEVQEQEQRGYVTTTKEKQDRKLMTVDEARIYLQTFETLVTEAGPDTAKSHLKNLLDSLPFMLSELCLLKTAAPREVTGDLVSITVASPDLKDQEDQKFFLMEKNADRPQLVQKNNYVVFGDVLLDYEQWSCKKKDASGNTLCYGACPSTVLLKDNFWSLVTGARTPGPLRTPVAGAFLLSPESGTEIQVTSDARILYNIKIHNTTRPPGYRIECFGWSDQEWDNTICNTGVTEVFGKVKKLVCTCKKSIYVAGFLVKFSITPRIIAPSIEEEPADQASDFAPPPLKDKVHVIMIIHADYDEVVGKNKTVLEEEWTVQISESLGIPKSSIYNLTISKGSLVVEFDILPTYTRAASKPPSDVFGNLYELVNSGTLTLTGLSNEQLPVLPQALDGSGPLVEEKKDPTKLPLIIGAVVGAIVLIVVVFICFAIYFKNKKKMDKVQPLQMGDTKQPTYSSIYFEQMLDGTIASLAKQRNSSNRSLSSGGSYADEGIYIERRATPSSRGGSGSKSCGNLSHDSGLDEVPEPFQYNSPSKEQLESSGAIPEHIDYGMCGIRLGHALPGKPDYLLFEEVAERKGGSAGNTTSSCLHIKMNNTHRRQNSRGRSTVLKVVILGDGGVGKSCLMNRFVTDRFDEHSFHTIGVEFLNKEIELGGETYTLQIWDTAGQERFKSLRTPFYRGSDMCLLTFSIDDPPSFKNLDMWRKEFVYYADVKADFPFLVVGNKVDLERKVDREEAEAWCKENGDLPYIETSAKDATNVEASFMVCLKRWANIEGRQERLPMPDTVQLDGGGSHHRLCSCSS</sequence>
<keyword evidence="12" id="KW-0342">GTP-binding</keyword>
<keyword evidence="7" id="KW-1003">Cell membrane</keyword>
<evidence type="ECO:0000256" key="1">
    <source>
        <dbReference type="ARBA" id="ARBA00001946"/>
    </source>
</evidence>
<comment type="cofactor">
    <cofactor evidence="1">
        <name>Mg(2+)</name>
        <dbReference type="ChEBI" id="CHEBI:18420"/>
    </cofactor>
</comment>
<evidence type="ECO:0000256" key="11">
    <source>
        <dbReference type="ARBA" id="ARBA00022927"/>
    </source>
</evidence>
<dbReference type="PROSITE" id="PS51421">
    <property type="entry name" value="RAS"/>
    <property type="match status" value="1"/>
</dbReference>
<dbReference type="GO" id="GO:0005525">
    <property type="term" value="F:GTP binding"/>
    <property type="evidence" value="ECO:0007669"/>
    <property type="project" value="UniProtKB-KW"/>
</dbReference>
<evidence type="ECO:0000256" key="12">
    <source>
        <dbReference type="ARBA" id="ARBA00023134"/>
    </source>
</evidence>
<evidence type="ECO:0000256" key="3">
    <source>
        <dbReference type="ARBA" id="ARBA00004616"/>
    </source>
</evidence>
<evidence type="ECO:0000256" key="8">
    <source>
        <dbReference type="ARBA" id="ARBA00022553"/>
    </source>
</evidence>
<feature type="transmembrane region" description="Helical" evidence="19">
    <location>
        <begin position="2594"/>
        <end position="2617"/>
    </location>
</feature>
<evidence type="ECO:0000256" key="4">
    <source>
        <dbReference type="ARBA" id="ARBA00006270"/>
    </source>
</evidence>
<dbReference type="GO" id="GO:0042147">
    <property type="term" value="P:retrograde transport, endosome to Golgi"/>
    <property type="evidence" value="ECO:0007669"/>
    <property type="project" value="TreeGrafter"/>
</dbReference>
<evidence type="ECO:0000256" key="7">
    <source>
        <dbReference type="ARBA" id="ARBA00022475"/>
    </source>
</evidence>
<dbReference type="SMART" id="SM00176">
    <property type="entry name" value="RAN"/>
    <property type="match status" value="1"/>
</dbReference>
<dbReference type="GO" id="GO:0005829">
    <property type="term" value="C:cytosol"/>
    <property type="evidence" value="ECO:0007669"/>
    <property type="project" value="GOC"/>
</dbReference>
<accession>A0AAW0V490</accession>
<keyword evidence="14" id="KW-0449">Lipoprotein</keyword>
<keyword evidence="10" id="KW-0378">Hydrolase</keyword>
<dbReference type="GO" id="GO:0015031">
    <property type="term" value="P:protein transport"/>
    <property type="evidence" value="ECO:0007669"/>
    <property type="project" value="UniProtKB-KW"/>
</dbReference>
<dbReference type="PROSITE" id="PS51419">
    <property type="entry name" value="RAB"/>
    <property type="match status" value="1"/>
</dbReference>
<dbReference type="GO" id="GO:0005764">
    <property type="term" value="C:lysosome"/>
    <property type="evidence" value="ECO:0007669"/>
    <property type="project" value="TreeGrafter"/>
</dbReference>
<keyword evidence="8" id="KW-0597">Phosphoprotein</keyword>
<dbReference type="Proteomes" id="UP001487740">
    <property type="component" value="Unassembled WGS sequence"/>
</dbReference>
<evidence type="ECO:0000256" key="16">
    <source>
        <dbReference type="ARBA" id="ARBA00023329"/>
    </source>
</evidence>
<keyword evidence="9" id="KW-0547">Nucleotide-binding</keyword>
<evidence type="ECO:0000256" key="14">
    <source>
        <dbReference type="ARBA" id="ARBA00023288"/>
    </source>
</evidence>
<dbReference type="GO" id="GO:0005770">
    <property type="term" value="C:late endosome"/>
    <property type="evidence" value="ECO:0007669"/>
    <property type="project" value="TreeGrafter"/>
</dbReference>
<dbReference type="PANTHER" id="PTHR47981">
    <property type="entry name" value="RAB FAMILY"/>
    <property type="match status" value="1"/>
</dbReference>
<evidence type="ECO:0000256" key="17">
    <source>
        <dbReference type="ARBA" id="ARBA00047660"/>
    </source>
</evidence>
<dbReference type="EMBL" id="JARAKH010000001">
    <property type="protein sequence ID" value="KAK8407143.1"/>
    <property type="molecule type" value="Genomic_DNA"/>
</dbReference>
<keyword evidence="15" id="KW-0636">Prenylation</keyword>
<dbReference type="InterPro" id="IPR005225">
    <property type="entry name" value="Small_GTP-bd"/>
</dbReference>
<keyword evidence="19" id="KW-0812">Transmembrane</keyword>
<dbReference type="InterPro" id="IPR027417">
    <property type="entry name" value="P-loop_NTPase"/>
</dbReference>
<dbReference type="InterPro" id="IPR001806">
    <property type="entry name" value="Small_GTPase"/>
</dbReference>
<evidence type="ECO:0000256" key="18">
    <source>
        <dbReference type="SAM" id="MobiDB-lite"/>
    </source>
</evidence>
<organism evidence="20 21">
    <name type="scientific">Scylla paramamosain</name>
    <name type="common">Mud crab</name>
    <dbReference type="NCBI Taxonomy" id="85552"/>
    <lineage>
        <taxon>Eukaryota</taxon>
        <taxon>Metazoa</taxon>
        <taxon>Ecdysozoa</taxon>
        <taxon>Arthropoda</taxon>
        <taxon>Crustacea</taxon>
        <taxon>Multicrustacea</taxon>
        <taxon>Malacostraca</taxon>
        <taxon>Eumalacostraca</taxon>
        <taxon>Eucarida</taxon>
        <taxon>Decapoda</taxon>
        <taxon>Pleocyemata</taxon>
        <taxon>Brachyura</taxon>
        <taxon>Eubrachyura</taxon>
        <taxon>Portunoidea</taxon>
        <taxon>Portunidae</taxon>
        <taxon>Portuninae</taxon>
        <taxon>Scylla</taxon>
    </lineage>
</organism>
<keyword evidence="6" id="KW-0813">Transport</keyword>
<evidence type="ECO:0000256" key="6">
    <source>
        <dbReference type="ARBA" id="ARBA00022448"/>
    </source>
</evidence>
<dbReference type="SMART" id="SM00174">
    <property type="entry name" value="RHO"/>
    <property type="match status" value="1"/>
</dbReference>
<feature type="region of interest" description="Disordered" evidence="18">
    <location>
        <begin position="2683"/>
        <end position="2725"/>
    </location>
</feature>
<dbReference type="EC" id="3.6.5.2" evidence="5"/>
<dbReference type="Gene3D" id="3.40.50.300">
    <property type="entry name" value="P-loop containing nucleotide triphosphate hydrolases"/>
    <property type="match status" value="1"/>
</dbReference>
<dbReference type="GO" id="GO:0003925">
    <property type="term" value="F:G protein activity"/>
    <property type="evidence" value="ECO:0007669"/>
    <property type="project" value="UniProtKB-EC"/>
</dbReference>
<comment type="caution">
    <text evidence="20">The sequence shown here is derived from an EMBL/GenBank/DDBJ whole genome shotgun (WGS) entry which is preliminary data.</text>
</comment>
<dbReference type="PROSITE" id="PS51420">
    <property type="entry name" value="RHO"/>
    <property type="match status" value="1"/>
</dbReference>
<dbReference type="SMART" id="SM00175">
    <property type="entry name" value="RAB"/>
    <property type="match status" value="1"/>
</dbReference>
<keyword evidence="11" id="KW-0653">Protein transport</keyword>
<comment type="similarity">
    <text evidence="4">Belongs to the small GTPase superfamily. Rab family.</text>
</comment>
<comment type="catalytic activity">
    <reaction evidence="17">
        <text>GTP + H2O = GDP + phosphate + H(+)</text>
        <dbReference type="Rhea" id="RHEA:19669"/>
        <dbReference type="ChEBI" id="CHEBI:15377"/>
        <dbReference type="ChEBI" id="CHEBI:15378"/>
        <dbReference type="ChEBI" id="CHEBI:37565"/>
        <dbReference type="ChEBI" id="CHEBI:43474"/>
        <dbReference type="ChEBI" id="CHEBI:58189"/>
        <dbReference type="EC" id="3.6.5.2"/>
    </reaction>
    <physiologicalReaction direction="left-to-right" evidence="17">
        <dbReference type="Rhea" id="RHEA:19670"/>
    </physiologicalReaction>
</comment>
<keyword evidence="13 19" id="KW-0472">Membrane</keyword>
<dbReference type="PRINTS" id="PR00449">
    <property type="entry name" value="RASTRNSFRMNG"/>
</dbReference>
<evidence type="ECO:0000256" key="10">
    <source>
        <dbReference type="ARBA" id="ARBA00022801"/>
    </source>
</evidence>
<gene>
    <name evidence="20" type="ORF">O3P69_002041</name>
</gene>
<keyword evidence="21" id="KW-1185">Reference proteome</keyword>
<dbReference type="SUPFAM" id="SSF52540">
    <property type="entry name" value="P-loop containing nucleoside triphosphate hydrolases"/>
    <property type="match status" value="1"/>
</dbReference>
<evidence type="ECO:0000256" key="5">
    <source>
        <dbReference type="ARBA" id="ARBA00011984"/>
    </source>
</evidence>
<dbReference type="NCBIfam" id="TIGR00231">
    <property type="entry name" value="small_GTP"/>
    <property type="match status" value="1"/>
</dbReference>
<evidence type="ECO:0000313" key="21">
    <source>
        <dbReference type="Proteomes" id="UP001487740"/>
    </source>
</evidence>
<dbReference type="Pfam" id="PF00071">
    <property type="entry name" value="Ras"/>
    <property type="match status" value="1"/>
</dbReference>
<evidence type="ECO:0000256" key="2">
    <source>
        <dbReference type="ARBA" id="ARBA00004193"/>
    </source>
</evidence>
<dbReference type="GO" id="GO:0005886">
    <property type="term" value="C:plasma membrane"/>
    <property type="evidence" value="ECO:0007669"/>
    <property type="project" value="UniProtKB-SubCell"/>
</dbReference>
<proteinExistence type="inferred from homology"/>
<dbReference type="GO" id="GO:0030670">
    <property type="term" value="C:phagocytic vesicle membrane"/>
    <property type="evidence" value="ECO:0007669"/>
    <property type="project" value="UniProtKB-SubCell"/>
</dbReference>
<dbReference type="FunFam" id="3.40.50.300:FF:000360">
    <property type="entry name" value="RAB9B, member RAS oncogene family"/>
    <property type="match status" value="1"/>
</dbReference>
<keyword evidence="19" id="KW-1133">Transmembrane helix</keyword>
<name>A0AAW0V490_SCYPA</name>
<reference evidence="20 21" key="1">
    <citation type="submission" date="2023-03" db="EMBL/GenBank/DDBJ databases">
        <title>High-quality genome of Scylla paramamosain provides insights in environmental adaptation.</title>
        <authorList>
            <person name="Zhang L."/>
        </authorList>
    </citation>
    <scope>NUCLEOTIDE SEQUENCE [LARGE SCALE GENOMIC DNA]</scope>
    <source>
        <strain evidence="20">LZ_2023a</strain>
        <tissue evidence="20">Muscle</tissue>
    </source>
</reference>
<evidence type="ECO:0000256" key="19">
    <source>
        <dbReference type="SAM" id="Phobius"/>
    </source>
</evidence>
<evidence type="ECO:0000256" key="15">
    <source>
        <dbReference type="ARBA" id="ARBA00023289"/>
    </source>
</evidence>
<keyword evidence="16" id="KW-0968">Cytoplasmic vesicle</keyword>